<dbReference type="EC" id="2.7.1.26" evidence="15"/>
<dbReference type="AlphaFoldDB" id="A0A1T5LFA1"/>
<evidence type="ECO:0000256" key="2">
    <source>
        <dbReference type="ARBA" id="ARBA00004726"/>
    </source>
</evidence>
<dbReference type="InterPro" id="IPR015865">
    <property type="entry name" value="Riboflavin_kinase_bac/euk"/>
</dbReference>
<evidence type="ECO:0000256" key="5">
    <source>
        <dbReference type="ARBA" id="ARBA00022643"/>
    </source>
</evidence>
<evidence type="ECO:0000256" key="1">
    <source>
        <dbReference type="ARBA" id="ARBA00002121"/>
    </source>
</evidence>
<dbReference type="STRING" id="36842.SAMN02194393_02809"/>
<dbReference type="InterPro" id="IPR023465">
    <property type="entry name" value="Riboflavin_kinase_dom_sf"/>
</dbReference>
<evidence type="ECO:0000256" key="8">
    <source>
        <dbReference type="ARBA" id="ARBA00022741"/>
    </source>
</evidence>
<evidence type="ECO:0000256" key="6">
    <source>
        <dbReference type="ARBA" id="ARBA00022679"/>
    </source>
</evidence>
<dbReference type="InterPro" id="IPR002606">
    <property type="entry name" value="Riboflavin_kinase_bac"/>
</dbReference>
<dbReference type="GO" id="GO:0009231">
    <property type="term" value="P:riboflavin biosynthetic process"/>
    <property type="evidence" value="ECO:0007669"/>
    <property type="project" value="InterPro"/>
</dbReference>
<dbReference type="NCBIfam" id="NF004162">
    <property type="entry name" value="PRK05627.1-5"/>
    <property type="match status" value="1"/>
</dbReference>
<evidence type="ECO:0000256" key="12">
    <source>
        <dbReference type="ARBA" id="ARBA00023268"/>
    </source>
</evidence>
<dbReference type="RefSeq" id="WP_079492398.1">
    <property type="nucleotide sequence ID" value="NZ_FUZT01000006.1"/>
</dbReference>
<dbReference type="Gene3D" id="3.40.50.620">
    <property type="entry name" value="HUPs"/>
    <property type="match status" value="1"/>
</dbReference>
<evidence type="ECO:0000256" key="9">
    <source>
        <dbReference type="ARBA" id="ARBA00022777"/>
    </source>
</evidence>
<keyword evidence="12" id="KW-0511">Multifunctional enzyme</keyword>
<dbReference type="GO" id="GO:0003919">
    <property type="term" value="F:FMN adenylyltransferase activity"/>
    <property type="evidence" value="ECO:0007669"/>
    <property type="project" value="UniProtKB-UniRule"/>
</dbReference>
<keyword evidence="5 15" id="KW-0288">FMN</keyword>
<dbReference type="NCBIfam" id="TIGR00083">
    <property type="entry name" value="ribF"/>
    <property type="match status" value="1"/>
</dbReference>
<keyword evidence="6 15" id="KW-0808">Transferase</keyword>
<dbReference type="SUPFAM" id="SSF52374">
    <property type="entry name" value="Nucleotidylyl transferase"/>
    <property type="match status" value="1"/>
</dbReference>
<dbReference type="PIRSF" id="PIRSF004491">
    <property type="entry name" value="FAD_Synth"/>
    <property type="match status" value="1"/>
</dbReference>
<gene>
    <name evidence="17" type="ORF">SAMN02194393_02809</name>
</gene>
<protein>
    <recommendedName>
        <fullName evidence="15">Riboflavin biosynthesis protein</fullName>
    </recommendedName>
    <domain>
        <recommendedName>
            <fullName evidence="15">Riboflavin kinase</fullName>
            <ecNumber evidence="15">2.7.1.26</ecNumber>
        </recommendedName>
        <alternativeName>
            <fullName evidence="15">Flavokinase</fullName>
        </alternativeName>
    </domain>
    <domain>
        <recommendedName>
            <fullName evidence="15">FMN adenylyltransferase</fullName>
            <ecNumber evidence="15">2.7.7.2</ecNumber>
        </recommendedName>
        <alternativeName>
            <fullName evidence="15">FAD pyrophosphorylase</fullName>
        </alternativeName>
        <alternativeName>
            <fullName evidence="15">FAD synthase</fullName>
        </alternativeName>
    </domain>
</protein>
<evidence type="ECO:0000256" key="3">
    <source>
        <dbReference type="ARBA" id="ARBA00005201"/>
    </source>
</evidence>
<evidence type="ECO:0000256" key="13">
    <source>
        <dbReference type="ARBA" id="ARBA00047880"/>
    </source>
</evidence>
<evidence type="ECO:0000256" key="10">
    <source>
        <dbReference type="ARBA" id="ARBA00022827"/>
    </source>
</evidence>
<dbReference type="PANTHER" id="PTHR22749:SF6">
    <property type="entry name" value="RIBOFLAVIN KINASE"/>
    <property type="match status" value="1"/>
</dbReference>
<evidence type="ECO:0000256" key="11">
    <source>
        <dbReference type="ARBA" id="ARBA00022840"/>
    </source>
</evidence>
<dbReference type="UniPathway" id="UPA00276">
    <property type="reaction ID" value="UER00406"/>
</dbReference>
<sequence>MEVIHSLGEIGSLTEMTGVSLGTFDGLHKGHITLIKTLKEDCKLQNLKSVIYTFSNHPRELINSKNSPRLIINNKQKIDLFYKMGIDFLVMVKFDNFQKNIRAEDFIEEILLKKLNMKAAIVGWDCHFGRKAEGNIELLKEFSQKYDFDLTVVPPLKIDNEIISSTSIRSQLSKGLIDKVNLFLGRNYSITGRVIKGKQFGGTQGFPTANISVDLSLCLPKSGVYITRTVIDRIIYKSITNVGFNPTFNQRNYNIETYIFDFSKNIYDKEVTVEFLHKIRDDIKFDNVENLYKQVKTDIDYAKNYFNI</sequence>
<dbReference type="EC" id="2.7.7.2" evidence="15"/>
<dbReference type="Pfam" id="PF01687">
    <property type="entry name" value="Flavokinase"/>
    <property type="match status" value="1"/>
</dbReference>
<dbReference type="GO" id="GO:0006747">
    <property type="term" value="P:FAD biosynthetic process"/>
    <property type="evidence" value="ECO:0007669"/>
    <property type="project" value="UniProtKB-UniRule"/>
</dbReference>
<organism evidence="17 18">
    <name type="scientific">Maledivibacter halophilus</name>
    <dbReference type="NCBI Taxonomy" id="36842"/>
    <lineage>
        <taxon>Bacteria</taxon>
        <taxon>Bacillati</taxon>
        <taxon>Bacillota</taxon>
        <taxon>Clostridia</taxon>
        <taxon>Peptostreptococcales</taxon>
        <taxon>Caminicellaceae</taxon>
        <taxon>Maledivibacter</taxon>
    </lineage>
</organism>
<dbReference type="SUPFAM" id="SSF82114">
    <property type="entry name" value="Riboflavin kinase-like"/>
    <property type="match status" value="1"/>
</dbReference>
<dbReference type="InterPro" id="IPR015864">
    <property type="entry name" value="FAD_synthase"/>
</dbReference>
<comment type="catalytic activity">
    <reaction evidence="14 15">
        <text>FMN + ATP + H(+) = FAD + diphosphate</text>
        <dbReference type="Rhea" id="RHEA:17237"/>
        <dbReference type="ChEBI" id="CHEBI:15378"/>
        <dbReference type="ChEBI" id="CHEBI:30616"/>
        <dbReference type="ChEBI" id="CHEBI:33019"/>
        <dbReference type="ChEBI" id="CHEBI:57692"/>
        <dbReference type="ChEBI" id="CHEBI:58210"/>
        <dbReference type="EC" id="2.7.7.2"/>
    </reaction>
</comment>
<evidence type="ECO:0000313" key="18">
    <source>
        <dbReference type="Proteomes" id="UP000190285"/>
    </source>
</evidence>
<dbReference type="GO" id="GO:0005524">
    <property type="term" value="F:ATP binding"/>
    <property type="evidence" value="ECO:0007669"/>
    <property type="project" value="UniProtKB-UniRule"/>
</dbReference>
<dbReference type="InterPro" id="IPR023468">
    <property type="entry name" value="Riboflavin_kinase"/>
</dbReference>
<keyword evidence="11 15" id="KW-0067">ATP-binding</keyword>
<dbReference type="FunFam" id="2.40.30.30:FF:000003">
    <property type="entry name" value="Riboflavin biosynthesis protein"/>
    <property type="match status" value="1"/>
</dbReference>
<name>A0A1T5LFA1_9FIRM</name>
<proteinExistence type="inferred from homology"/>
<dbReference type="GO" id="GO:0009398">
    <property type="term" value="P:FMN biosynthetic process"/>
    <property type="evidence" value="ECO:0007669"/>
    <property type="project" value="UniProtKB-UniRule"/>
</dbReference>
<comment type="pathway">
    <text evidence="3 15">Cofactor biosynthesis; FMN biosynthesis; FMN from riboflavin (ATP route): step 1/1.</text>
</comment>
<dbReference type="FunFam" id="3.40.50.620:FF:000021">
    <property type="entry name" value="Riboflavin biosynthesis protein"/>
    <property type="match status" value="1"/>
</dbReference>
<dbReference type="Gene3D" id="2.40.30.30">
    <property type="entry name" value="Riboflavin kinase-like"/>
    <property type="match status" value="1"/>
</dbReference>
<comment type="pathway">
    <text evidence="2 15">Cofactor biosynthesis; FAD biosynthesis; FAD from FMN: step 1/1.</text>
</comment>
<evidence type="ECO:0000313" key="17">
    <source>
        <dbReference type="EMBL" id="SKC74068.1"/>
    </source>
</evidence>
<keyword evidence="7 15" id="KW-0548">Nucleotidyltransferase</keyword>
<dbReference type="GO" id="GO:0008531">
    <property type="term" value="F:riboflavin kinase activity"/>
    <property type="evidence" value="ECO:0007669"/>
    <property type="project" value="UniProtKB-UniRule"/>
</dbReference>
<evidence type="ECO:0000256" key="4">
    <source>
        <dbReference type="ARBA" id="ARBA00022630"/>
    </source>
</evidence>
<comment type="similarity">
    <text evidence="15">Belongs to the ribF family.</text>
</comment>
<keyword evidence="4 15" id="KW-0285">Flavoprotein</keyword>
<keyword evidence="9 15" id="KW-0418">Kinase</keyword>
<evidence type="ECO:0000256" key="7">
    <source>
        <dbReference type="ARBA" id="ARBA00022695"/>
    </source>
</evidence>
<comment type="function">
    <text evidence="1">Catalyzes the phosphorylation of riboflavin to FMN followed by the adenylation of FMN to FAD.</text>
</comment>
<dbReference type="CDD" id="cd02064">
    <property type="entry name" value="FAD_synthetase_N"/>
    <property type="match status" value="1"/>
</dbReference>
<dbReference type="Proteomes" id="UP000190285">
    <property type="component" value="Unassembled WGS sequence"/>
</dbReference>
<feature type="domain" description="Riboflavin kinase" evidence="16">
    <location>
        <begin position="183"/>
        <end position="307"/>
    </location>
</feature>
<keyword evidence="18" id="KW-1185">Reference proteome</keyword>
<comment type="catalytic activity">
    <reaction evidence="13 15">
        <text>riboflavin + ATP = FMN + ADP + H(+)</text>
        <dbReference type="Rhea" id="RHEA:14357"/>
        <dbReference type="ChEBI" id="CHEBI:15378"/>
        <dbReference type="ChEBI" id="CHEBI:30616"/>
        <dbReference type="ChEBI" id="CHEBI:57986"/>
        <dbReference type="ChEBI" id="CHEBI:58210"/>
        <dbReference type="ChEBI" id="CHEBI:456216"/>
        <dbReference type="EC" id="2.7.1.26"/>
    </reaction>
</comment>
<dbReference type="PANTHER" id="PTHR22749">
    <property type="entry name" value="RIBOFLAVIN KINASE/FMN ADENYLYLTRANSFERASE"/>
    <property type="match status" value="1"/>
</dbReference>
<dbReference type="OrthoDB" id="9803667at2"/>
<keyword evidence="8 15" id="KW-0547">Nucleotide-binding</keyword>
<dbReference type="UniPathway" id="UPA00277">
    <property type="reaction ID" value="UER00407"/>
</dbReference>
<evidence type="ECO:0000259" key="16">
    <source>
        <dbReference type="SMART" id="SM00904"/>
    </source>
</evidence>
<accession>A0A1T5LFA1</accession>
<keyword evidence="10 15" id="KW-0274">FAD</keyword>
<dbReference type="Pfam" id="PF06574">
    <property type="entry name" value="FAD_syn"/>
    <property type="match status" value="1"/>
</dbReference>
<dbReference type="EMBL" id="FUZT01000006">
    <property type="protein sequence ID" value="SKC74068.1"/>
    <property type="molecule type" value="Genomic_DNA"/>
</dbReference>
<reference evidence="17 18" key="1">
    <citation type="submission" date="2017-02" db="EMBL/GenBank/DDBJ databases">
        <authorList>
            <person name="Peterson S.W."/>
        </authorList>
    </citation>
    <scope>NUCLEOTIDE SEQUENCE [LARGE SCALE GENOMIC DNA]</scope>
    <source>
        <strain evidence="17 18">M1</strain>
    </source>
</reference>
<dbReference type="InterPro" id="IPR014729">
    <property type="entry name" value="Rossmann-like_a/b/a_fold"/>
</dbReference>
<dbReference type="SMART" id="SM00904">
    <property type="entry name" value="Flavokinase"/>
    <property type="match status" value="1"/>
</dbReference>
<evidence type="ECO:0000256" key="15">
    <source>
        <dbReference type="PIRNR" id="PIRNR004491"/>
    </source>
</evidence>
<evidence type="ECO:0000256" key="14">
    <source>
        <dbReference type="ARBA" id="ARBA00049494"/>
    </source>
</evidence>